<dbReference type="InterPro" id="IPR008974">
    <property type="entry name" value="TRAF-like"/>
</dbReference>
<organism evidence="2 3">
    <name type="scientific">Heterodera schachtii</name>
    <name type="common">Sugarbeet cyst nematode worm</name>
    <name type="synonym">Tylenchus schachtii</name>
    <dbReference type="NCBI Taxonomy" id="97005"/>
    <lineage>
        <taxon>Eukaryota</taxon>
        <taxon>Metazoa</taxon>
        <taxon>Ecdysozoa</taxon>
        <taxon>Nematoda</taxon>
        <taxon>Chromadorea</taxon>
        <taxon>Rhabditida</taxon>
        <taxon>Tylenchina</taxon>
        <taxon>Tylenchomorpha</taxon>
        <taxon>Tylenchoidea</taxon>
        <taxon>Heteroderidae</taxon>
        <taxon>Heteroderinae</taxon>
        <taxon>Heterodera</taxon>
    </lineage>
</organism>
<comment type="caution">
    <text evidence="2">The sequence shown here is derived from an EMBL/GenBank/DDBJ whole genome shotgun (WGS) entry which is preliminary data.</text>
</comment>
<keyword evidence="3" id="KW-1185">Reference proteome</keyword>
<protein>
    <recommendedName>
        <fullName evidence="1">BTB domain-containing protein</fullName>
    </recommendedName>
</protein>
<sequence length="422" mass="47401">MPKPKLLVDQLELLLSTGNGADVYFLVGEDEEKEQIAAHKTLLMAASDVFEAMFAYDSQNGTMAGNSPSNPVVVTDICAVPFNAMLRFIYTNNLSVLDGQNAMAVFYAAKKYAIISLIEAFTDFPISKLPNVFLALAEARLLQENLFLEILSREQLKVGEESAIWQAALRWADEQCRQKGIECSGGNRRQMLGPILGTIRFPLMAREDFVKSVVPSKVLTDKEVISFFLFHSHSVATECGAFDQFPLQFSNQQKILTTARVPTPTGRLMLKIFEFSKIARNNGSRTVCSSLEKIMGFSWNLSVILEEIPNGNYQLCFYLQFNGRINESESKCYCSTTLRIVSQKQNKADHTQTQSRFFKRKRPIICALVLLCKMPFNDLMNSNNGWHDEAYDSLTVTVDVTVENAPQPSVENFKEEGTVKVK</sequence>
<dbReference type="PANTHER" id="PTHR45774">
    <property type="entry name" value="BTB/POZ DOMAIN-CONTAINING"/>
    <property type="match status" value="1"/>
</dbReference>
<dbReference type="PROSITE" id="PS50097">
    <property type="entry name" value="BTB"/>
    <property type="match status" value="1"/>
</dbReference>
<dbReference type="SUPFAM" id="SSF54695">
    <property type="entry name" value="POZ domain"/>
    <property type="match status" value="1"/>
</dbReference>
<dbReference type="InterPro" id="IPR000210">
    <property type="entry name" value="BTB/POZ_dom"/>
</dbReference>
<dbReference type="PANTHER" id="PTHR45774:SF3">
    <property type="entry name" value="BTB (POZ) DOMAIN-CONTAINING 2B-RELATED"/>
    <property type="match status" value="1"/>
</dbReference>
<evidence type="ECO:0000259" key="1">
    <source>
        <dbReference type="PROSITE" id="PS50097"/>
    </source>
</evidence>
<dbReference type="EMBL" id="JBICCN010000124">
    <property type="protein sequence ID" value="KAL3091815.1"/>
    <property type="molecule type" value="Genomic_DNA"/>
</dbReference>
<dbReference type="InterPro" id="IPR011705">
    <property type="entry name" value="BACK"/>
</dbReference>
<gene>
    <name evidence="2" type="ORF">niasHS_004531</name>
</gene>
<dbReference type="Proteomes" id="UP001620645">
    <property type="component" value="Unassembled WGS sequence"/>
</dbReference>
<dbReference type="SMART" id="SM00875">
    <property type="entry name" value="BACK"/>
    <property type="match status" value="1"/>
</dbReference>
<dbReference type="Gene3D" id="1.25.40.420">
    <property type="match status" value="1"/>
</dbReference>
<evidence type="ECO:0000313" key="3">
    <source>
        <dbReference type="Proteomes" id="UP001620645"/>
    </source>
</evidence>
<evidence type="ECO:0000313" key="2">
    <source>
        <dbReference type="EMBL" id="KAL3091815.1"/>
    </source>
</evidence>
<dbReference type="InterPro" id="IPR002083">
    <property type="entry name" value="MATH/TRAF_dom"/>
</dbReference>
<dbReference type="SUPFAM" id="SSF49599">
    <property type="entry name" value="TRAF domain-like"/>
    <property type="match status" value="1"/>
</dbReference>
<dbReference type="Gene3D" id="3.30.710.10">
    <property type="entry name" value="Potassium Channel Kv1.1, Chain A"/>
    <property type="match status" value="1"/>
</dbReference>
<reference evidence="2 3" key="1">
    <citation type="submission" date="2024-10" db="EMBL/GenBank/DDBJ databases">
        <authorList>
            <person name="Kim D."/>
        </authorList>
    </citation>
    <scope>NUCLEOTIDE SEQUENCE [LARGE SCALE GENOMIC DNA]</scope>
    <source>
        <strain evidence="2">Taebaek</strain>
    </source>
</reference>
<dbReference type="InterPro" id="IPR011333">
    <property type="entry name" value="SKP1/BTB/POZ_sf"/>
</dbReference>
<dbReference type="AlphaFoldDB" id="A0ABD2JMH0"/>
<name>A0ABD2JMH0_HETSC</name>
<dbReference type="Pfam" id="PF00651">
    <property type="entry name" value="BTB"/>
    <property type="match status" value="1"/>
</dbReference>
<dbReference type="SMART" id="SM00225">
    <property type="entry name" value="BTB"/>
    <property type="match status" value="1"/>
</dbReference>
<dbReference type="CDD" id="cd00121">
    <property type="entry name" value="MATH"/>
    <property type="match status" value="1"/>
</dbReference>
<accession>A0ABD2JMH0</accession>
<dbReference type="Gene3D" id="2.60.210.10">
    <property type="entry name" value="Apoptosis, Tumor Necrosis Factor Receptor Associated Protein 2, Chain A"/>
    <property type="match status" value="1"/>
</dbReference>
<dbReference type="Pfam" id="PF00917">
    <property type="entry name" value="MATH"/>
    <property type="match status" value="1"/>
</dbReference>
<proteinExistence type="predicted"/>
<feature type="domain" description="BTB" evidence="1">
    <location>
        <begin position="21"/>
        <end position="98"/>
    </location>
</feature>